<dbReference type="EMBL" id="UZAH01027838">
    <property type="protein sequence ID" value="VDO95433.1"/>
    <property type="molecule type" value="Genomic_DNA"/>
</dbReference>
<sequence>MSAGNMSNDQVQQSQRCGRYSRVSQKNQKKILVKLVFVDGKITHEAAEIACIIEDLHEALSTRTNEKVK</sequence>
<accession>A0A183FXG8</accession>
<feature type="region of interest" description="Disordered" evidence="1">
    <location>
        <begin position="1"/>
        <end position="25"/>
    </location>
</feature>
<evidence type="ECO:0000313" key="4">
    <source>
        <dbReference type="WBParaSite" id="HPBE_0001324301-mRNA-1"/>
    </source>
</evidence>
<organism evidence="3 4">
    <name type="scientific">Heligmosomoides polygyrus</name>
    <name type="common">Parasitic roundworm</name>
    <dbReference type="NCBI Taxonomy" id="6339"/>
    <lineage>
        <taxon>Eukaryota</taxon>
        <taxon>Metazoa</taxon>
        <taxon>Ecdysozoa</taxon>
        <taxon>Nematoda</taxon>
        <taxon>Chromadorea</taxon>
        <taxon>Rhabditida</taxon>
        <taxon>Rhabditina</taxon>
        <taxon>Rhabditomorpha</taxon>
        <taxon>Strongyloidea</taxon>
        <taxon>Heligmosomidae</taxon>
        <taxon>Heligmosomoides</taxon>
    </lineage>
</organism>
<dbReference type="OrthoDB" id="7976214at2759"/>
<dbReference type="WBParaSite" id="HPBE_0001324301-mRNA-1">
    <property type="protein sequence ID" value="HPBE_0001324301-mRNA-1"/>
    <property type="gene ID" value="HPBE_0001324301"/>
</dbReference>
<evidence type="ECO:0000313" key="2">
    <source>
        <dbReference type="EMBL" id="VDO95433.1"/>
    </source>
</evidence>
<dbReference type="Proteomes" id="UP000050761">
    <property type="component" value="Unassembled WGS sequence"/>
</dbReference>
<accession>A0A3P8AUB9</accession>
<gene>
    <name evidence="2" type="ORF">HPBE_LOCUS13244</name>
</gene>
<keyword evidence="3" id="KW-1185">Reference proteome</keyword>
<dbReference type="AlphaFoldDB" id="A0A183FXG8"/>
<reference evidence="2 3" key="1">
    <citation type="submission" date="2018-11" db="EMBL/GenBank/DDBJ databases">
        <authorList>
            <consortium name="Pathogen Informatics"/>
        </authorList>
    </citation>
    <scope>NUCLEOTIDE SEQUENCE [LARGE SCALE GENOMIC DNA]</scope>
</reference>
<evidence type="ECO:0000313" key="3">
    <source>
        <dbReference type="Proteomes" id="UP000050761"/>
    </source>
</evidence>
<proteinExistence type="predicted"/>
<reference evidence="4" key="2">
    <citation type="submission" date="2019-09" db="UniProtKB">
        <authorList>
            <consortium name="WormBaseParasite"/>
        </authorList>
    </citation>
    <scope>IDENTIFICATION</scope>
</reference>
<name>A0A183FXG8_HELPZ</name>
<evidence type="ECO:0000256" key="1">
    <source>
        <dbReference type="SAM" id="MobiDB-lite"/>
    </source>
</evidence>
<protein>
    <submittedName>
        <fullName evidence="4">FERM domain-containing protein</fullName>
    </submittedName>
</protein>